<accession>A0A1Q9DYV8</accession>
<dbReference type="Proteomes" id="UP000186817">
    <property type="component" value="Unassembled WGS sequence"/>
</dbReference>
<keyword evidence="3" id="KW-1185">Reference proteome</keyword>
<evidence type="ECO:0000256" key="1">
    <source>
        <dbReference type="SAM" id="MobiDB-lite"/>
    </source>
</evidence>
<comment type="caution">
    <text evidence="2">The sequence shown here is derived from an EMBL/GenBank/DDBJ whole genome shotgun (WGS) entry which is preliminary data.</text>
</comment>
<proteinExistence type="predicted"/>
<name>A0A1Q9DYV8_SYMMI</name>
<feature type="compositionally biased region" description="Low complexity" evidence="1">
    <location>
        <begin position="17"/>
        <end position="29"/>
    </location>
</feature>
<dbReference type="AlphaFoldDB" id="A0A1Q9DYV8"/>
<sequence>MFEALAGKAEATESQKPTRAAVVRPAAAQDDGDEEEFEGPGEDGAPRNSEATADAYGVEPEEGDAPAENELEPDVEQAEQAEAEDENGEEAKEKAEASEPAEAPAEQPEQEQRTGRARAKPRTRVLDLKGLDARRCPCGPKNAEVKILELQRQGATSVCCEDRLSAPSLALGEPGHDRPALTK</sequence>
<feature type="region of interest" description="Disordered" evidence="1">
    <location>
        <begin position="1"/>
        <end position="126"/>
    </location>
</feature>
<feature type="compositionally biased region" description="Acidic residues" evidence="1">
    <location>
        <begin position="59"/>
        <end position="88"/>
    </location>
</feature>
<protein>
    <submittedName>
        <fullName evidence="2">Uncharacterized protein</fullName>
    </submittedName>
</protein>
<evidence type="ECO:0000313" key="2">
    <source>
        <dbReference type="EMBL" id="OLQ00319.1"/>
    </source>
</evidence>
<evidence type="ECO:0000313" key="3">
    <source>
        <dbReference type="Proteomes" id="UP000186817"/>
    </source>
</evidence>
<reference evidence="2 3" key="1">
    <citation type="submission" date="2016-02" db="EMBL/GenBank/DDBJ databases">
        <title>Genome analysis of coral dinoflagellate symbionts highlights evolutionary adaptations to a symbiotic lifestyle.</title>
        <authorList>
            <person name="Aranda M."/>
            <person name="Li Y."/>
            <person name="Liew Y.J."/>
            <person name="Baumgarten S."/>
            <person name="Simakov O."/>
            <person name="Wilson M."/>
            <person name="Piel J."/>
            <person name="Ashoor H."/>
            <person name="Bougouffa S."/>
            <person name="Bajic V.B."/>
            <person name="Ryu T."/>
            <person name="Ravasi T."/>
            <person name="Bayer T."/>
            <person name="Micklem G."/>
            <person name="Kim H."/>
            <person name="Bhak J."/>
            <person name="Lajeunesse T.C."/>
            <person name="Voolstra C.R."/>
        </authorList>
    </citation>
    <scope>NUCLEOTIDE SEQUENCE [LARGE SCALE GENOMIC DNA]</scope>
    <source>
        <strain evidence="2 3">CCMP2467</strain>
    </source>
</reference>
<dbReference type="EMBL" id="LSRX01000331">
    <property type="protein sequence ID" value="OLQ00319.1"/>
    <property type="molecule type" value="Genomic_DNA"/>
</dbReference>
<feature type="compositionally biased region" description="Low complexity" evidence="1">
    <location>
        <begin position="98"/>
        <end position="107"/>
    </location>
</feature>
<organism evidence="2 3">
    <name type="scientific">Symbiodinium microadriaticum</name>
    <name type="common">Dinoflagellate</name>
    <name type="synonym">Zooxanthella microadriatica</name>
    <dbReference type="NCBI Taxonomy" id="2951"/>
    <lineage>
        <taxon>Eukaryota</taxon>
        <taxon>Sar</taxon>
        <taxon>Alveolata</taxon>
        <taxon>Dinophyceae</taxon>
        <taxon>Suessiales</taxon>
        <taxon>Symbiodiniaceae</taxon>
        <taxon>Symbiodinium</taxon>
    </lineage>
</organism>
<gene>
    <name evidence="2" type="ORF">AK812_SmicGene17013</name>
</gene>
<feature type="compositionally biased region" description="Acidic residues" evidence="1">
    <location>
        <begin position="30"/>
        <end position="41"/>
    </location>
</feature>